<organism evidence="2 3">
    <name type="scientific">Cinchona calisaya</name>
    <dbReference type="NCBI Taxonomy" id="153742"/>
    <lineage>
        <taxon>Eukaryota</taxon>
        <taxon>Viridiplantae</taxon>
        <taxon>Streptophyta</taxon>
        <taxon>Embryophyta</taxon>
        <taxon>Tracheophyta</taxon>
        <taxon>Spermatophyta</taxon>
        <taxon>Magnoliopsida</taxon>
        <taxon>eudicotyledons</taxon>
        <taxon>Gunneridae</taxon>
        <taxon>Pentapetalae</taxon>
        <taxon>asterids</taxon>
        <taxon>lamiids</taxon>
        <taxon>Gentianales</taxon>
        <taxon>Rubiaceae</taxon>
        <taxon>Cinchonoideae</taxon>
        <taxon>Cinchoneae</taxon>
        <taxon>Cinchona</taxon>
    </lineage>
</organism>
<protein>
    <recommendedName>
        <fullName evidence="1">RdRp catalytic domain-containing protein</fullName>
    </recommendedName>
</protein>
<name>A0ABD2Y970_9GENT</name>
<dbReference type="InterPro" id="IPR014023">
    <property type="entry name" value="Mononeg_RNA_pol_cat"/>
</dbReference>
<dbReference type="EMBL" id="JBJUIK010000015">
    <property type="protein sequence ID" value="KAL3502173.1"/>
    <property type="molecule type" value="Genomic_DNA"/>
</dbReference>
<evidence type="ECO:0000259" key="1">
    <source>
        <dbReference type="PROSITE" id="PS50526"/>
    </source>
</evidence>
<sequence>MRWLRDEEGEDGRWCWERTQAMVSRIEGMVQGNRARGDRRQETEGGGGLRQRIWLEWGMAVAQEVGEKGRVVVTMMRRGRKKVLQW</sequence>
<feature type="domain" description="RdRp catalytic" evidence="1">
    <location>
        <begin position="1"/>
        <end position="86"/>
    </location>
</feature>
<accession>A0ABD2Y970</accession>
<dbReference type="PROSITE" id="PS50526">
    <property type="entry name" value="RDRP_SSRNA_NEG_NONSEG"/>
    <property type="match status" value="1"/>
</dbReference>
<evidence type="ECO:0000313" key="3">
    <source>
        <dbReference type="Proteomes" id="UP001630127"/>
    </source>
</evidence>
<keyword evidence="3" id="KW-1185">Reference proteome</keyword>
<gene>
    <name evidence="2" type="ORF">ACH5RR_036622</name>
</gene>
<reference evidence="2 3" key="1">
    <citation type="submission" date="2024-11" db="EMBL/GenBank/DDBJ databases">
        <title>A near-complete genome assembly of Cinchona calisaya.</title>
        <authorList>
            <person name="Lian D.C."/>
            <person name="Zhao X.W."/>
            <person name="Wei L."/>
        </authorList>
    </citation>
    <scope>NUCLEOTIDE SEQUENCE [LARGE SCALE GENOMIC DNA]</scope>
    <source>
        <tissue evidence="2">Nenye</tissue>
    </source>
</reference>
<dbReference type="AlphaFoldDB" id="A0ABD2Y970"/>
<dbReference type="Proteomes" id="UP001630127">
    <property type="component" value="Unassembled WGS sequence"/>
</dbReference>
<evidence type="ECO:0000313" key="2">
    <source>
        <dbReference type="EMBL" id="KAL3502173.1"/>
    </source>
</evidence>
<comment type="caution">
    <text evidence="2">The sequence shown here is derived from an EMBL/GenBank/DDBJ whole genome shotgun (WGS) entry which is preliminary data.</text>
</comment>
<proteinExistence type="predicted"/>